<dbReference type="PANTHER" id="PTHR17630">
    <property type="entry name" value="DIENELACTONE HYDROLASE"/>
    <property type="match status" value="1"/>
</dbReference>
<dbReference type="RefSeq" id="XP_047840332.1">
    <property type="nucleotide sequence ID" value="XM_047984358.1"/>
</dbReference>
<dbReference type="GO" id="GO:0016787">
    <property type="term" value="F:hydrolase activity"/>
    <property type="evidence" value="ECO:0007669"/>
    <property type="project" value="InterPro"/>
</dbReference>
<keyword evidence="3" id="KW-1185">Reference proteome</keyword>
<name>A0A9Q8V9M5_9HYPO</name>
<sequence>MVKIGGNFDAYLAEAPNSTARKAHGVLYLPDVRRLWQNSKLMADAFAASGYTTLIPDLFDGDSLPPDRTSETTIIDWILHGVPGKHAHIAEYVDPIVVAGIEAMRDIGIVKIAAVGYCFGAKYVVRHYKSGIEAGFIAHPSLVEDQELQAITGPLSIAAAEIDNIFPAEMRHKSEEILVKTGQRYQINLYGGVEHGFAVRRNMDVAVERFARDQAFRQAVTWFDEWLS</sequence>
<reference evidence="2" key="1">
    <citation type="submission" date="2021-11" db="EMBL/GenBank/DDBJ databases">
        <title>Purpureocillium_takamizusanense_genome.</title>
        <authorList>
            <person name="Nguyen N.-H."/>
        </authorList>
    </citation>
    <scope>NUCLEOTIDE SEQUENCE</scope>
    <source>
        <strain evidence="2">PT3</strain>
    </source>
</reference>
<gene>
    <name evidence="2" type="ORF">JDV02_003247</name>
</gene>
<evidence type="ECO:0000313" key="2">
    <source>
        <dbReference type="EMBL" id="UNI16851.1"/>
    </source>
</evidence>
<dbReference type="SUPFAM" id="SSF53474">
    <property type="entry name" value="alpha/beta-Hydrolases"/>
    <property type="match status" value="1"/>
</dbReference>
<dbReference type="KEGG" id="ptkz:JDV02_003247"/>
<dbReference type="AlphaFoldDB" id="A0A9Q8V9M5"/>
<dbReference type="GeneID" id="72065207"/>
<dbReference type="PANTHER" id="PTHR17630:SF44">
    <property type="entry name" value="PROTEIN AIM2"/>
    <property type="match status" value="1"/>
</dbReference>
<evidence type="ECO:0000313" key="3">
    <source>
        <dbReference type="Proteomes" id="UP000829364"/>
    </source>
</evidence>
<dbReference type="InterPro" id="IPR002925">
    <property type="entry name" value="Dienelactn_hydro"/>
</dbReference>
<organism evidence="2 3">
    <name type="scientific">Purpureocillium takamizusanense</name>
    <dbReference type="NCBI Taxonomy" id="2060973"/>
    <lineage>
        <taxon>Eukaryota</taxon>
        <taxon>Fungi</taxon>
        <taxon>Dikarya</taxon>
        <taxon>Ascomycota</taxon>
        <taxon>Pezizomycotina</taxon>
        <taxon>Sordariomycetes</taxon>
        <taxon>Hypocreomycetidae</taxon>
        <taxon>Hypocreales</taxon>
        <taxon>Ophiocordycipitaceae</taxon>
        <taxon>Purpureocillium</taxon>
    </lineage>
</organism>
<proteinExistence type="predicted"/>
<dbReference type="OrthoDB" id="17560at2759"/>
<dbReference type="Pfam" id="PF01738">
    <property type="entry name" value="DLH"/>
    <property type="match status" value="1"/>
</dbReference>
<accession>A0A9Q8V9M5</accession>
<protein>
    <recommendedName>
        <fullName evidence="1">Dienelactone hydrolase domain-containing protein</fullName>
    </recommendedName>
</protein>
<dbReference type="Gene3D" id="3.40.50.1820">
    <property type="entry name" value="alpha/beta hydrolase"/>
    <property type="match status" value="1"/>
</dbReference>
<dbReference type="Proteomes" id="UP000829364">
    <property type="component" value="Chromosome 2"/>
</dbReference>
<dbReference type="EMBL" id="CP086355">
    <property type="protein sequence ID" value="UNI16851.1"/>
    <property type="molecule type" value="Genomic_DNA"/>
</dbReference>
<feature type="domain" description="Dienelactone hydrolase" evidence="1">
    <location>
        <begin position="8"/>
        <end position="225"/>
    </location>
</feature>
<evidence type="ECO:0000259" key="1">
    <source>
        <dbReference type="Pfam" id="PF01738"/>
    </source>
</evidence>
<dbReference type="InterPro" id="IPR029058">
    <property type="entry name" value="AB_hydrolase_fold"/>
</dbReference>